<dbReference type="OrthoDB" id="445007at2759"/>
<reference evidence="4" key="2">
    <citation type="submission" date="2012-11" db="EMBL/GenBank/DDBJ databases">
        <authorList>
            <person name="Kuo A."/>
            <person name="Curtis B.A."/>
            <person name="Tanifuji G."/>
            <person name="Burki F."/>
            <person name="Gruber A."/>
            <person name="Irimia M."/>
            <person name="Maruyama S."/>
            <person name="Arias M.C."/>
            <person name="Ball S.G."/>
            <person name="Gile G.H."/>
            <person name="Hirakawa Y."/>
            <person name="Hopkins J.F."/>
            <person name="Rensing S.A."/>
            <person name="Schmutz J."/>
            <person name="Symeonidi A."/>
            <person name="Elias M."/>
            <person name="Eveleigh R.J."/>
            <person name="Herman E.K."/>
            <person name="Klute M.J."/>
            <person name="Nakayama T."/>
            <person name="Obornik M."/>
            <person name="Reyes-Prieto A."/>
            <person name="Armbrust E.V."/>
            <person name="Aves S.J."/>
            <person name="Beiko R.G."/>
            <person name="Coutinho P."/>
            <person name="Dacks J.B."/>
            <person name="Durnford D.G."/>
            <person name="Fast N.M."/>
            <person name="Green B.R."/>
            <person name="Grisdale C."/>
            <person name="Hempe F."/>
            <person name="Henrissat B."/>
            <person name="Hoppner M.P."/>
            <person name="Ishida K.-I."/>
            <person name="Kim E."/>
            <person name="Koreny L."/>
            <person name="Kroth P.G."/>
            <person name="Liu Y."/>
            <person name="Malik S.-B."/>
            <person name="Maier U.G."/>
            <person name="McRose D."/>
            <person name="Mock T."/>
            <person name="Neilson J.A."/>
            <person name="Onodera N.T."/>
            <person name="Poole A.M."/>
            <person name="Pritham E.J."/>
            <person name="Richards T.A."/>
            <person name="Rocap G."/>
            <person name="Roy S.W."/>
            <person name="Sarai C."/>
            <person name="Schaack S."/>
            <person name="Shirato S."/>
            <person name="Slamovits C.H."/>
            <person name="Spencer D.F."/>
            <person name="Suzuki S."/>
            <person name="Worden A.Z."/>
            <person name="Zauner S."/>
            <person name="Barry K."/>
            <person name="Bell C."/>
            <person name="Bharti A.K."/>
            <person name="Crow J.A."/>
            <person name="Grimwood J."/>
            <person name="Kramer R."/>
            <person name="Lindquist E."/>
            <person name="Lucas S."/>
            <person name="Salamov A."/>
            <person name="McFadden G.I."/>
            <person name="Lane C.E."/>
            <person name="Keeling P.J."/>
            <person name="Gray M.W."/>
            <person name="Grigoriev I.V."/>
            <person name="Archibald J.M."/>
        </authorList>
    </citation>
    <scope>NUCLEOTIDE SEQUENCE</scope>
    <source>
        <strain evidence="4">CCMP2712</strain>
    </source>
</reference>
<dbReference type="PANTHER" id="PTHR20883:SF49">
    <property type="entry name" value="PHYTANOYL-COA DIOXYGENASE"/>
    <property type="match status" value="1"/>
</dbReference>
<dbReference type="KEGG" id="gtt:GUITHDRAFT_58543"/>
<feature type="non-terminal residue" evidence="2">
    <location>
        <position position="1"/>
    </location>
</feature>
<dbReference type="RefSeq" id="XP_005832009.1">
    <property type="nucleotide sequence ID" value="XM_005831952.1"/>
</dbReference>
<dbReference type="InterPro" id="IPR008775">
    <property type="entry name" value="Phytyl_CoA_dOase-like"/>
</dbReference>
<evidence type="ECO:0000313" key="4">
    <source>
        <dbReference type="Proteomes" id="UP000011087"/>
    </source>
</evidence>
<feature type="non-terminal residue" evidence="2">
    <location>
        <position position="254"/>
    </location>
</feature>
<name>L1JAA4_GUITC</name>
<protein>
    <recommendedName>
        <fullName evidence="5">Fe2OG dioxygenase domain-containing protein</fullName>
    </recommendedName>
</protein>
<dbReference type="SUPFAM" id="SSF51197">
    <property type="entry name" value="Clavaminate synthase-like"/>
    <property type="match status" value="1"/>
</dbReference>
<reference evidence="3" key="3">
    <citation type="submission" date="2016-03" db="UniProtKB">
        <authorList>
            <consortium name="EnsemblProtists"/>
        </authorList>
    </citation>
    <scope>IDENTIFICATION</scope>
</reference>
<evidence type="ECO:0000313" key="3">
    <source>
        <dbReference type="EnsemblProtists" id="EKX45029"/>
    </source>
</evidence>
<dbReference type="OMA" id="EAWIHEV"/>
<proteinExistence type="predicted"/>
<evidence type="ECO:0008006" key="5">
    <source>
        <dbReference type="Google" id="ProtNLM"/>
    </source>
</evidence>
<dbReference type="Pfam" id="PF05721">
    <property type="entry name" value="PhyH"/>
    <property type="match status" value="1"/>
</dbReference>
<accession>L1JAA4</accession>
<dbReference type="eggNOG" id="ENOG502RXRT">
    <property type="taxonomic scope" value="Eukaryota"/>
</dbReference>
<dbReference type="EMBL" id="JH993001">
    <property type="protein sequence ID" value="EKX45029.1"/>
    <property type="molecule type" value="Genomic_DNA"/>
</dbReference>
<dbReference type="Gene3D" id="2.60.120.620">
    <property type="entry name" value="q2cbj1_9rhob like domain"/>
    <property type="match status" value="1"/>
</dbReference>
<keyword evidence="4" id="KW-1185">Reference proteome</keyword>
<reference evidence="2 4" key="1">
    <citation type="journal article" date="2012" name="Nature">
        <title>Algal genomes reveal evolutionary mosaicism and the fate of nucleomorphs.</title>
        <authorList>
            <consortium name="DOE Joint Genome Institute"/>
            <person name="Curtis B.A."/>
            <person name="Tanifuji G."/>
            <person name="Burki F."/>
            <person name="Gruber A."/>
            <person name="Irimia M."/>
            <person name="Maruyama S."/>
            <person name="Arias M.C."/>
            <person name="Ball S.G."/>
            <person name="Gile G.H."/>
            <person name="Hirakawa Y."/>
            <person name="Hopkins J.F."/>
            <person name="Kuo A."/>
            <person name="Rensing S.A."/>
            <person name="Schmutz J."/>
            <person name="Symeonidi A."/>
            <person name="Elias M."/>
            <person name="Eveleigh R.J."/>
            <person name="Herman E.K."/>
            <person name="Klute M.J."/>
            <person name="Nakayama T."/>
            <person name="Obornik M."/>
            <person name="Reyes-Prieto A."/>
            <person name="Armbrust E.V."/>
            <person name="Aves S.J."/>
            <person name="Beiko R.G."/>
            <person name="Coutinho P."/>
            <person name="Dacks J.B."/>
            <person name="Durnford D.G."/>
            <person name="Fast N.M."/>
            <person name="Green B.R."/>
            <person name="Grisdale C.J."/>
            <person name="Hempel F."/>
            <person name="Henrissat B."/>
            <person name="Hoppner M.P."/>
            <person name="Ishida K."/>
            <person name="Kim E."/>
            <person name="Koreny L."/>
            <person name="Kroth P.G."/>
            <person name="Liu Y."/>
            <person name="Malik S.B."/>
            <person name="Maier U.G."/>
            <person name="McRose D."/>
            <person name="Mock T."/>
            <person name="Neilson J.A."/>
            <person name="Onodera N.T."/>
            <person name="Poole A.M."/>
            <person name="Pritham E.J."/>
            <person name="Richards T.A."/>
            <person name="Rocap G."/>
            <person name="Roy S.W."/>
            <person name="Sarai C."/>
            <person name="Schaack S."/>
            <person name="Shirato S."/>
            <person name="Slamovits C.H."/>
            <person name="Spencer D.F."/>
            <person name="Suzuki S."/>
            <person name="Worden A.Z."/>
            <person name="Zauner S."/>
            <person name="Barry K."/>
            <person name="Bell C."/>
            <person name="Bharti A.K."/>
            <person name="Crow J.A."/>
            <person name="Grimwood J."/>
            <person name="Kramer R."/>
            <person name="Lindquist E."/>
            <person name="Lucas S."/>
            <person name="Salamov A."/>
            <person name="McFadden G.I."/>
            <person name="Lane C.E."/>
            <person name="Keeling P.J."/>
            <person name="Gray M.W."/>
            <person name="Grigoriev I.V."/>
            <person name="Archibald J.M."/>
        </authorList>
    </citation>
    <scope>NUCLEOTIDE SEQUENCE</scope>
    <source>
        <strain evidence="2 4">CCMP2712</strain>
    </source>
</reference>
<comment type="cofactor">
    <cofactor evidence="1">
        <name>Fe cation</name>
        <dbReference type="ChEBI" id="CHEBI:24875"/>
    </cofactor>
</comment>
<sequence>ILQFDRQGHIKYPQLLGGEALQRFQRAVEEEISGKMLEEVKHIMRVLGEDSEDDRIKEEALRCEDAEEGLVLLQRWCEEKCIEVPFLQGFNLHWGTSKAAAVIRALSLSEWMGKATAQLLGVDSVRLYQTSSFFKRPSHGETTWHTDLNTAPLDTNGMVTCWIALSPVLDEDHSPLLFASGSHRDFALPYWLYTCKGMQTSSDRRYPRACHAPLLPGDATFHHGWILHGAPPNFSGKTRKAFALTYIAEDAKLL</sequence>
<dbReference type="PaxDb" id="55529-EKX45029"/>
<dbReference type="Proteomes" id="UP000011087">
    <property type="component" value="Unassembled WGS sequence"/>
</dbReference>
<dbReference type="HOGENOM" id="CLU_048953_1_0_1"/>
<organism evidence="2">
    <name type="scientific">Guillardia theta (strain CCMP2712)</name>
    <name type="common">Cryptophyte</name>
    <dbReference type="NCBI Taxonomy" id="905079"/>
    <lineage>
        <taxon>Eukaryota</taxon>
        <taxon>Cryptophyceae</taxon>
        <taxon>Pyrenomonadales</taxon>
        <taxon>Geminigeraceae</taxon>
        <taxon>Guillardia</taxon>
    </lineage>
</organism>
<dbReference type="EnsemblProtists" id="EKX45029">
    <property type="protein sequence ID" value="EKX45029"/>
    <property type="gene ID" value="GUITHDRAFT_58543"/>
</dbReference>
<dbReference type="GeneID" id="17301802"/>
<dbReference type="PANTHER" id="PTHR20883">
    <property type="entry name" value="PHYTANOYL-COA DIOXYGENASE DOMAIN CONTAINING 1"/>
    <property type="match status" value="1"/>
</dbReference>
<dbReference type="AlphaFoldDB" id="L1JAA4"/>
<evidence type="ECO:0000256" key="1">
    <source>
        <dbReference type="ARBA" id="ARBA00001962"/>
    </source>
</evidence>
<evidence type="ECO:0000313" key="2">
    <source>
        <dbReference type="EMBL" id="EKX45029.1"/>
    </source>
</evidence>
<gene>
    <name evidence="2" type="ORF">GUITHDRAFT_58543</name>
</gene>